<feature type="compositionally biased region" description="Basic and acidic residues" evidence="5">
    <location>
        <begin position="51"/>
        <end position="60"/>
    </location>
</feature>
<evidence type="ECO:0000256" key="4">
    <source>
        <dbReference type="ARBA" id="ARBA00023242"/>
    </source>
</evidence>
<keyword evidence="2" id="KW-0238">DNA-binding</keyword>
<dbReference type="PROSITE" id="PS50048">
    <property type="entry name" value="ZN2_CY6_FUNGAL_2"/>
    <property type="match status" value="1"/>
</dbReference>
<evidence type="ECO:0000313" key="7">
    <source>
        <dbReference type="EMBL" id="KIW65625.1"/>
    </source>
</evidence>
<name>A0A0D2FFQ2_9EURO</name>
<dbReference type="CDD" id="cd00067">
    <property type="entry name" value="GAL4"/>
    <property type="match status" value="1"/>
</dbReference>
<proteinExistence type="predicted"/>
<gene>
    <name evidence="7" type="ORF">PV04_07867</name>
</gene>
<keyword evidence="4" id="KW-0539">Nucleus</keyword>
<feature type="domain" description="Zn(2)-C6 fungal-type" evidence="6">
    <location>
        <begin position="12"/>
        <end position="42"/>
    </location>
</feature>
<dbReference type="HOGENOM" id="CLU_024934_5_1_1"/>
<keyword evidence="8" id="KW-1185">Reference proteome</keyword>
<keyword evidence="3" id="KW-0804">Transcription</keyword>
<dbReference type="Proteomes" id="UP000054266">
    <property type="component" value="Unassembled WGS sequence"/>
</dbReference>
<dbReference type="Gene3D" id="4.10.240.10">
    <property type="entry name" value="Zn(2)-C6 fungal-type DNA-binding domain"/>
    <property type="match status" value="1"/>
</dbReference>
<dbReference type="GO" id="GO:0001228">
    <property type="term" value="F:DNA-binding transcription activator activity, RNA polymerase II-specific"/>
    <property type="evidence" value="ECO:0007669"/>
    <property type="project" value="TreeGrafter"/>
</dbReference>
<dbReference type="InterPro" id="IPR036864">
    <property type="entry name" value="Zn2-C6_fun-type_DNA-bd_sf"/>
</dbReference>
<organism evidence="7 8">
    <name type="scientific">Phialophora macrospora</name>
    <dbReference type="NCBI Taxonomy" id="1851006"/>
    <lineage>
        <taxon>Eukaryota</taxon>
        <taxon>Fungi</taxon>
        <taxon>Dikarya</taxon>
        <taxon>Ascomycota</taxon>
        <taxon>Pezizomycotina</taxon>
        <taxon>Eurotiomycetes</taxon>
        <taxon>Chaetothyriomycetidae</taxon>
        <taxon>Chaetothyriales</taxon>
        <taxon>Herpotrichiellaceae</taxon>
        <taxon>Phialophora</taxon>
    </lineage>
</organism>
<dbReference type="EMBL" id="KN846960">
    <property type="protein sequence ID" value="KIW65625.1"/>
    <property type="molecule type" value="Genomic_DNA"/>
</dbReference>
<accession>A0A0D2FFQ2</accession>
<evidence type="ECO:0000256" key="1">
    <source>
        <dbReference type="ARBA" id="ARBA00023015"/>
    </source>
</evidence>
<evidence type="ECO:0000256" key="2">
    <source>
        <dbReference type="ARBA" id="ARBA00023125"/>
    </source>
</evidence>
<evidence type="ECO:0000259" key="6">
    <source>
        <dbReference type="PROSITE" id="PS50048"/>
    </source>
</evidence>
<dbReference type="GO" id="GO:0008270">
    <property type="term" value="F:zinc ion binding"/>
    <property type="evidence" value="ECO:0007669"/>
    <property type="project" value="InterPro"/>
</dbReference>
<dbReference type="PANTHER" id="PTHR47784:SF5">
    <property type="entry name" value="STEROL UPTAKE CONTROL PROTEIN 2"/>
    <property type="match status" value="1"/>
</dbReference>
<dbReference type="SUPFAM" id="SSF57701">
    <property type="entry name" value="Zn2/Cys6 DNA-binding domain"/>
    <property type="match status" value="1"/>
</dbReference>
<evidence type="ECO:0000256" key="3">
    <source>
        <dbReference type="ARBA" id="ARBA00023163"/>
    </source>
</evidence>
<keyword evidence="1" id="KW-0805">Transcription regulation</keyword>
<dbReference type="SMART" id="SM00066">
    <property type="entry name" value="GAL4"/>
    <property type="match status" value="1"/>
</dbReference>
<dbReference type="Pfam" id="PF00172">
    <property type="entry name" value="Zn_clus"/>
    <property type="match status" value="1"/>
</dbReference>
<protein>
    <recommendedName>
        <fullName evidence="6">Zn(2)-C6 fungal-type domain-containing protein</fullName>
    </recommendedName>
</protein>
<dbReference type="AlphaFoldDB" id="A0A0D2FFQ2"/>
<dbReference type="PROSITE" id="PS00463">
    <property type="entry name" value="ZN2_CY6_FUNGAL_1"/>
    <property type="match status" value="1"/>
</dbReference>
<dbReference type="InterPro" id="IPR001138">
    <property type="entry name" value="Zn2Cys6_DnaBD"/>
</dbReference>
<feature type="compositionally biased region" description="Polar residues" evidence="5">
    <location>
        <begin position="64"/>
        <end position="87"/>
    </location>
</feature>
<dbReference type="InterPro" id="IPR053157">
    <property type="entry name" value="Sterol_Uptake_Regulator"/>
</dbReference>
<sequence>MTIRPHTKRRTGCLRCKERRVKCDEQKPDCSNCRHRSSRCQYPALRTHVDTDSDQCDKTRQGKHQGSTSPSPESILSKPTQRRSLQNPAGGADHVVSWVSAADRSRELHLIYFWCTRTCHSFTSKHANVFRDHAMEQAKTHSYVMDAILALTAAQVASETPPSEERNSQVHAALQYHTNAISELHAEMDSCAQSGADTIFVASILTMACAVVLPFLQSPSTGDSTPATEVLLHIHGFMKGLGSIVDLSAQSLREGACRQLFGESSIAEDLVMSTEDMLSLQRLQDLNEAHRIEDEQLWTTYKNAITELRLGFSFNRLRAMRWVISVGRAFVDQVQKGEPLALLISLHWAVLLCRLHEMWWAQYVGQHLLAELSHHPAVQGSSSRDILQWAMSHIQPTQM</sequence>
<feature type="region of interest" description="Disordered" evidence="5">
    <location>
        <begin position="51"/>
        <end position="91"/>
    </location>
</feature>
<dbReference type="STRING" id="5601.A0A0D2FFQ2"/>
<dbReference type="GO" id="GO:0003677">
    <property type="term" value="F:DNA binding"/>
    <property type="evidence" value="ECO:0007669"/>
    <property type="project" value="UniProtKB-KW"/>
</dbReference>
<evidence type="ECO:0000256" key="5">
    <source>
        <dbReference type="SAM" id="MobiDB-lite"/>
    </source>
</evidence>
<evidence type="ECO:0000313" key="8">
    <source>
        <dbReference type="Proteomes" id="UP000054266"/>
    </source>
</evidence>
<reference evidence="7 8" key="1">
    <citation type="submission" date="2015-01" db="EMBL/GenBank/DDBJ databases">
        <title>The Genome Sequence of Capronia semiimmersa CBS27337.</title>
        <authorList>
            <consortium name="The Broad Institute Genomics Platform"/>
            <person name="Cuomo C."/>
            <person name="de Hoog S."/>
            <person name="Gorbushina A."/>
            <person name="Stielow B."/>
            <person name="Teixiera M."/>
            <person name="Abouelleil A."/>
            <person name="Chapman S.B."/>
            <person name="Priest M."/>
            <person name="Young S.K."/>
            <person name="Wortman J."/>
            <person name="Nusbaum C."/>
            <person name="Birren B."/>
        </authorList>
    </citation>
    <scope>NUCLEOTIDE SEQUENCE [LARGE SCALE GENOMIC DNA]</scope>
    <source>
        <strain evidence="7 8">CBS 27337</strain>
    </source>
</reference>
<dbReference type="PANTHER" id="PTHR47784">
    <property type="entry name" value="STEROL UPTAKE CONTROL PROTEIN 2"/>
    <property type="match status" value="1"/>
</dbReference>